<keyword evidence="5 7" id="KW-0472">Membrane</keyword>
<dbReference type="Pfam" id="PF06738">
    <property type="entry name" value="ThrE"/>
    <property type="match status" value="1"/>
</dbReference>
<evidence type="ECO:0000256" key="3">
    <source>
        <dbReference type="ARBA" id="ARBA00022692"/>
    </source>
</evidence>
<comment type="similarity">
    <text evidence="6">Belongs to the ThrE exporter (TC 2.A.79) family.</text>
</comment>
<proteinExistence type="inferred from homology"/>
<dbReference type="PANTHER" id="PTHR34390:SF2">
    <property type="entry name" value="SUCCINATE TRANSPORTER SUBUNIT YJJP-RELATED"/>
    <property type="match status" value="1"/>
</dbReference>
<organism evidence="9 10">
    <name type="scientific">Roseburia hominis</name>
    <dbReference type="NCBI Taxonomy" id="301301"/>
    <lineage>
        <taxon>Bacteria</taxon>
        <taxon>Bacillati</taxon>
        <taxon>Bacillota</taxon>
        <taxon>Clostridia</taxon>
        <taxon>Lachnospirales</taxon>
        <taxon>Lachnospiraceae</taxon>
        <taxon>Roseburia</taxon>
    </lineage>
</organism>
<evidence type="ECO:0000259" key="8">
    <source>
        <dbReference type="Pfam" id="PF06738"/>
    </source>
</evidence>
<dbReference type="GO" id="GO:0005886">
    <property type="term" value="C:plasma membrane"/>
    <property type="evidence" value="ECO:0007669"/>
    <property type="project" value="UniProtKB-SubCell"/>
</dbReference>
<dbReference type="RefSeq" id="WP_118097347.1">
    <property type="nucleotide sequence ID" value="NZ_QRVL01000006.1"/>
</dbReference>
<accession>A0A395V6F6</accession>
<gene>
    <name evidence="9" type="ORF">DWX93_08915</name>
</gene>
<dbReference type="Proteomes" id="UP000266172">
    <property type="component" value="Unassembled WGS sequence"/>
</dbReference>
<dbReference type="InterPro" id="IPR050539">
    <property type="entry name" value="ThrE_Dicarb/AminoAcid_Exp"/>
</dbReference>
<dbReference type="EMBL" id="QRVL01000006">
    <property type="protein sequence ID" value="RGS40542.1"/>
    <property type="molecule type" value="Genomic_DNA"/>
</dbReference>
<evidence type="ECO:0000256" key="7">
    <source>
        <dbReference type="SAM" id="Phobius"/>
    </source>
</evidence>
<sequence>MAVTKEILALAVEIGDALLRNGAEVYRVEDTVMHILEAYEIENYDVYVLSNGIFASANEDREDACSMIRHIPLGTTHLGRIAALNQLSREICSHECSLIDAWDRLERCKNISFGKPVVHIFFCGLGCGCFSYLFGGTALDSIVSFFIGMLLQVFLFALKRHKNSKFITNILGSAFVTLLSLIVLSFGIPILYDKVIIGDIMPLVPGIALTTSIRDFFNGDYLSGAIHMIDAILTAFCIAVGVGTVITIYHFAMGGAALL</sequence>
<feature type="transmembrane region" description="Helical" evidence="7">
    <location>
        <begin position="117"/>
        <end position="135"/>
    </location>
</feature>
<keyword evidence="4 7" id="KW-1133">Transmembrane helix</keyword>
<dbReference type="GO" id="GO:0015744">
    <property type="term" value="P:succinate transport"/>
    <property type="evidence" value="ECO:0007669"/>
    <property type="project" value="TreeGrafter"/>
</dbReference>
<dbReference type="InterPro" id="IPR010619">
    <property type="entry name" value="ThrE-like_N"/>
</dbReference>
<comment type="caution">
    <text evidence="9">The sequence shown here is derived from an EMBL/GenBank/DDBJ whole genome shotgun (WGS) entry which is preliminary data.</text>
</comment>
<evidence type="ECO:0000256" key="2">
    <source>
        <dbReference type="ARBA" id="ARBA00022475"/>
    </source>
</evidence>
<evidence type="ECO:0000256" key="4">
    <source>
        <dbReference type="ARBA" id="ARBA00022989"/>
    </source>
</evidence>
<feature type="transmembrane region" description="Helical" evidence="7">
    <location>
        <begin position="229"/>
        <end position="252"/>
    </location>
</feature>
<name>A0A395V6F6_9FIRM</name>
<evidence type="ECO:0000256" key="5">
    <source>
        <dbReference type="ARBA" id="ARBA00023136"/>
    </source>
</evidence>
<evidence type="ECO:0000256" key="1">
    <source>
        <dbReference type="ARBA" id="ARBA00004651"/>
    </source>
</evidence>
<dbReference type="PANTHER" id="PTHR34390">
    <property type="entry name" value="UPF0442 PROTEIN YJJB-RELATED"/>
    <property type="match status" value="1"/>
</dbReference>
<dbReference type="GO" id="GO:0022857">
    <property type="term" value="F:transmembrane transporter activity"/>
    <property type="evidence" value="ECO:0007669"/>
    <property type="project" value="InterPro"/>
</dbReference>
<feature type="transmembrane region" description="Helical" evidence="7">
    <location>
        <begin position="170"/>
        <end position="190"/>
    </location>
</feature>
<feature type="transmembrane region" description="Helical" evidence="7">
    <location>
        <begin position="196"/>
        <end position="217"/>
    </location>
</feature>
<dbReference type="AlphaFoldDB" id="A0A395V6F6"/>
<evidence type="ECO:0000256" key="6">
    <source>
        <dbReference type="ARBA" id="ARBA00034125"/>
    </source>
</evidence>
<feature type="domain" description="Threonine/serine exporter-like N-terminal" evidence="8">
    <location>
        <begin position="10"/>
        <end position="248"/>
    </location>
</feature>
<evidence type="ECO:0000313" key="10">
    <source>
        <dbReference type="Proteomes" id="UP000266172"/>
    </source>
</evidence>
<evidence type="ECO:0000313" key="9">
    <source>
        <dbReference type="EMBL" id="RGS40542.1"/>
    </source>
</evidence>
<keyword evidence="3 7" id="KW-0812">Transmembrane</keyword>
<keyword evidence="2" id="KW-1003">Cell membrane</keyword>
<feature type="transmembrane region" description="Helical" evidence="7">
    <location>
        <begin position="141"/>
        <end position="158"/>
    </location>
</feature>
<protein>
    <submittedName>
        <fullName evidence="9">Threonine/serine exporter</fullName>
    </submittedName>
</protein>
<comment type="subcellular location">
    <subcellularLocation>
        <location evidence="1">Cell membrane</location>
        <topology evidence="1">Multi-pass membrane protein</topology>
    </subcellularLocation>
</comment>
<reference evidence="9 10" key="1">
    <citation type="submission" date="2018-08" db="EMBL/GenBank/DDBJ databases">
        <title>A genome reference for cultivated species of the human gut microbiota.</title>
        <authorList>
            <person name="Zou Y."/>
            <person name="Xue W."/>
            <person name="Luo G."/>
        </authorList>
    </citation>
    <scope>NUCLEOTIDE SEQUENCE [LARGE SCALE GENOMIC DNA]</scope>
    <source>
        <strain evidence="9 10">AF22-12AC</strain>
    </source>
</reference>